<accession>A0A1V1P5G8</accession>
<gene>
    <name evidence="1" type="ORF">OMM_09144</name>
</gene>
<evidence type="ECO:0000313" key="2">
    <source>
        <dbReference type="Proteomes" id="UP000189670"/>
    </source>
</evidence>
<organism evidence="1 2">
    <name type="scientific">Candidatus Magnetoglobus multicellularis str. Araruama</name>
    <dbReference type="NCBI Taxonomy" id="890399"/>
    <lineage>
        <taxon>Bacteria</taxon>
        <taxon>Pseudomonadati</taxon>
        <taxon>Thermodesulfobacteriota</taxon>
        <taxon>Desulfobacteria</taxon>
        <taxon>Desulfobacterales</taxon>
        <taxon>Desulfobacteraceae</taxon>
        <taxon>Candidatus Magnetoglobus</taxon>
    </lineage>
</organism>
<reference evidence="2" key="1">
    <citation type="submission" date="2012-11" db="EMBL/GenBank/DDBJ databases">
        <authorList>
            <person name="Lucero-Rivera Y.E."/>
            <person name="Tovar-Ramirez D."/>
        </authorList>
    </citation>
    <scope>NUCLEOTIDE SEQUENCE [LARGE SCALE GENOMIC DNA]</scope>
    <source>
        <strain evidence="2">Araruama</strain>
    </source>
</reference>
<protein>
    <submittedName>
        <fullName evidence="1">Uncharacterized protein</fullName>
    </submittedName>
</protein>
<dbReference type="EMBL" id="ATBP01000511">
    <property type="protein sequence ID" value="ETR69996.1"/>
    <property type="molecule type" value="Genomic_DNA"/>
</dbReference>
<name>A0A1V1P5G8_9BACT</name>
<dbReference type="AlphaFoldDB" id="A0A1V1P5G8"/>
<comment type="caution">
    <text evidence="1">The sequence shown here is derived from an EMBL/GenBank/DDBJ whole genome shotgun (WGS) entry which is preliminary data.</text>
</comment>
<evidence type="ECO:0000313" key="1">
    <source>
        <dbReference type="EMBL" id="ETR69996.1"/>
    </source>
</evidence>
<dbReference type="Proteomes" id="UP000189670">
    <property type="component" value="Unassembled WGS sequence"/>
</dbReference>
<sequence>MKLASGSCILRVVKCRKKDITIAKPYIIITEDTLDDSAEPKNKLSIRSCCAHIATCVTQQFSIDPKRMFWLEYYPESIYGINSEKVIPEQYEVVTFTWDANKAFHPSFRVLKSPVWDQVKTIHYELTLKQEAKPKL</sequence>
<proteinExistence type="predicted"/>